<gene>
    <name evidence="3" type="ORF">E2C01_045810</name>
</gene>
<name>A0A5B7FW42_PORTR</name>
<feature type="region of interest" description="Disordered" evidence="1">
    <location>
        <begin position="43"/>
        <end position="138"/>
    </location>
</feature>
<accession>A0A5B7FW42</accession>
<evidence type="ECO:0000313" key="3">
    <source>
        <dbReference type="EMBL" id="MPC51950.1"/>
    </source>
</evidence>
<reference evidence="3 4" key="1">
    <citation type="submission" date="2019-05" db="EMBL/GenBank/DDBJ databases">
        <title>Another draft genome of Portunus trituberculatus and its Hox gene families provides insights of decapod evolution.</title>
        <authorList>
            <person name="Jeong J.-H."/>
            <person name="Song I."/>
            <person name="Kim S."/>
            <person name="Choi T."/>
            <person name="Kim D."/>
            <person name="Ryu S."/>
            <person name="Kim W."/>
        </authorList>
    </citation>
    <scope>NUCLEOTIDE SEQUENCE [LARGE SCALE GENOMIC DNA]</scope>
    <source>
        <tissue evidence="3">Muscle</tissue>
    </source>
</reference>
<feature type="compositionally biased region" description="Gly residues" evidence="1">
    <location>
        <begin position="66"/>
        <end position="83"/>
    </location>
</feature>
<feature type="compositionally biased region" description="Basic and acidic residues" evidence="1">
    <location>
        <begin position="84"/>
        <end position="106"/>
    </location>
</feature>
<keyword evidence="4" id="KW-1185">Reference proteome</keyword>
<dbReference type="EMBL" id="VSRR010010531">
    <property type="protein sequence ID" value="MPC51950.1"/>
    <property type="molecule type" value="Genomic_DNA"/>
</dbReference>
<feature type="signal peptide" evidence="2">
    <location>
        <begin position="1"/>
        <end position="27"/>
    </location>
</feature>
<evidence type="ECO:0000313" key="4">
    <source>
        <dbReference type="Proteomes" id="UP000324222"/>
    </source>
</evidence>
<comment type="caution">
    <text evidence="3">The sequence shown here is derived from an EMBL/GenBank/DDBJ whole genome shotgun (WGS) entry which is preliminary data.</text>
</comment>
<sequence length="138" mass="15413">MAGWQTLTFYHLILSLSGGCVRSQAWAAHFTCWVDILETSIAETTETESNKENRRVNSRERSGSRPRGGGPPRFRGRGGGSGRGGRERQFQDSTQELHQEVEEVIRLRIFSEGGRRETNESENDIANGGNCDKEREAG</sequence>
<keyword evidence="2" id="KW-0732">Signal</keyword>
<feature type="compositionally biased region" description="Basic and acidic residues" evidence="1">
    <location>
        <begin position="48"/>
        <end position="63"/>
    </location>
</feature>
<evidence type="ECO:0000256" key="2">
    <source>
        <dbReference type="SAM" id="SignalP"/>
    </source>
</evidence>
<feature type="chain" id="PRO_5022873920" description="Secreted protein" evidence="2">
    <location>
        <begin position="28"/>
        <end position="138"/>
    </location>
</feature>
<organism evidence="3 4">
    <name type="scientific">Portunus trituberculatus</name>
    <name type="common">Swimming crab</name>
    <name type="synonym">Neptunus trituberculatus</name>
    <dbReference type="NCBI Taxonomy" id="210409"/>
    <lineage>
        <taxon>Eukaryota</taxon>
        <taxon>Metazoa</taxon>
        <taxon>Ecdysozoa</taxon>
        <taxon>Arthropoda</taxon>
        <taxon>Crustacea</taxon>
        <taxon>Multicrustacea</taxon>
        <taxon>Malacostraca</taxon>
        <taxon>Eumalacostraca</taxon>
        <taxon>Eucarida</taxon>
        <taxon>Decapoda</taxon>
        <taxon>Pleocyemata</taxon>
        <taxon>Brachyura</taxon>
        <taxon>Eubrachyura</taxon>
        <taxon>Portunoidea</taxon>
        <taxon>Portunidae</taxon>
        <taxon>Portuninae</taxon>
        <taxon>Portunus</taxon>
    </lineage>
</organism>
<dbReference type="AlphaFoldDB" id="A0A5B7FW42"/>
<proteinExistence type="predicted"/>
<protein>
    <recommendedName>
        <fullName evidence="5">Secreted protein</fullName>
    </recommendedName>
</protein>
<evidence type="ECO:0000256" key="1">
    <source>
        <dbReference type="SAM" id="MobiDB-lite"/>
    </source>
</evidence>
<dbReference type="Proteomes" id="UP000324222">
    <property type="component" value="Unassembled WGS sequence"/>
</dbReference>
<evidence type="ECO:0008006" key="5">
    <source>
        <dbReference type="Google" id="ProtNLM"/>
    </source>
</evidence>